<dbReference type="PROSITE" id="PS50932">
    <property type="entry name" value="HTH_LACI_2"/>
    <property type="match status" value="1"/>
</dbReference>
<evidence type="ECO:0000313" key="7">
    <source>
        <dbReference type="Proteomes" id="UP000464507"/>
    </source>
</evidence>
<dbReference type="RefSeq" id="WP_161885131.1">
    <property type="nucleotide sequence ID" value="NZ_CP017146.1"/>
</dbReference>
<dbReference type="Gene3D" id="3.40.50.2300">
    <property type="match status" value="2"/>
</dbReference>
<feature type="region of interest" description="Disordered" evidence="4">
    <location>
        <begin position="349"/>
        <end position="369"/>
    </location>
</feature>
<dbReference type="SUPFAM" id="SSF47413">
    <property type="entry name" value="lambda repressor-like DNA-binding domains"/>
    <property type="match status" value="1"/>
</dbReference>
<name>A0A7L5AHB7_9MICO</name>
<evidence type="ECO:0000256" key="2">
    <source>
        <dbReference type="ARBA" id="ARBA00023125"/>
    </source>
</evidence>
<evidence type="ECO:0000259" key="5">
    <source>
        <dbReference type="PROSITE" id="PS50932"/>
    </source>
</evidence>
<organism evidence="6 7">
    <name type="scientific">Marisediminicola antarctica</name>
    <dbReference type="NCBI Taxonomy" id="674079"/>
    <lineage>
        <taxon>Bacteria</taxon>
        <taxon>Bacillati</taxon>
        <taxon>Actinomycetota</taxon>
        <taxon>Actinomycetes</taxon>
        <taxon>Micrococcales</taxon>
        <taxon>Microbacteriaceae</taxon>
        <taxon>Marisediminicola</taxon>
    </lineage>
</organism>
<dbReference type="InterPro" id="IPR028082">
    <property type="entry name" value="Peripla_BP_I"/>
</dbReference>
<accession>A0A7L5AHB7</accession>
<dbReference type="EMBL" id="CP017146">
    <property type="protein sequence ID" value="QHO68774.1"/>
    <property type="molecule type" value="Genomic_DNA"/>
</dbReference>
<keyword evidence="3" id="KW-0804">Transcription</keyword>
<dbReference type="InterPro" id="IPR000843">
    <property type="entry name" value="HTH_LacI"/>
</dbReference>
<dbReference type="Proteomes" id="UP000464507">
    <property type="component" value="Chromosome"/>
</dbReference>
<protein>
    <submittedName>
        <fullName evidence="6">Transcriptional regulator</fullName>
    </submittedName>
</protein>
<evidence type="ECO:0000256" key="4">
    <source>
        <dbReference type="SAM" id="MobiDB-lite"/>
    </source>
</evidence>
<evidence type="ECO:0000256" key="3">
    <source>
        <dbReference type="ARBA" id="ARBA00023163"/>
    </source>
</evidence>
<keyword evidence="7" id="KW-1185">Reference proteome</keyword>
<sequence length="369" mass="39789">MAQPTVEDVAREANVSRQTVSNVINTPSIVKPATRDRVQLAIARLGYRPNLSARRLRQRKSSTIGVRLDPIRNGISGAVLDGFVHALTEQADARSMRVLLFTAASPQDEIAQIRSLHEGADVDAFVLTATFHGDPRTAWLIENDVPFVTFGRPWGIDDMDDPKHLWVDIDGREGVKDATVRLIDNGAKRVGWVGWPRPSGTGDDRRRGWEEAMRDRLGASDAELAALSVESYDGVSEATETVVDMLRSGDLPDALVCASDTLALGALIAASSAGLTDLPIIGFDNTPVADAVGLSSVDQVLDRVAVATLELLLGSDGNSIVPRGTDAGPSHRLIRPALVLRTPNHLPLYGTTTERTAPAVRDHHRKETS</sequence>
<dbReference type="KEGG" id="mant:BHD05_03090"/>
<evidence type="ECO:0000313" key="6">
    <source>
        <dbReference type="EMBL" id="QHO68774.1"/>
    </source>
</evidence>
<dbReference type="Pfam" id="PF13377">
    <property type="entry name" value="Peripla_BP_3"/>
    <property type="match status" value="1"/>
</dbReference>
<dbReference type="Gene3D" id="1.10.260.40">
    <property type="entry name" value="lambda repressor-like DNA-binding domains"/>
    <property type="match status" value="1"/>
</dbReference>
<feature type="domain" description="HTH lacI-type" evidence="5">
    <location>
        <begin position="4"/>
        <end position="58"/>
    </location>
</feature>
<dbReference type="PROSITE" id="PS00356">
    <property type="entry name" value="HTH_LACI_1"/>
    <property type="match status" value="1"/>
</dbReference>
<dbReference type="SMART" id="SM00354">
    <property type="entry name" value="HTH_LACI"/>
    <property type="match status" value="1"/>
</dbReference>
<dbReference type="CDD" id="cd01392">
    <property type="entry name" value="HTH_LacI"/>
    <property type="match status" value="1"/>
</dbReference>
<dbReference type="InterPro" id="IPR046335">
    <property type="entry name" value="LacI/GalR-like_sensor"/>
</dbReference>
<evidence type="ECO:0000256" key="1">
    <source>
        <dbReference type="ARBA" id="ARBA00023015"/>
    </source>
</evidence>
<dbReference type="InterPro" id="IPR010982">
    <property type="entry name" value="Lambda_DNA-bd_dom_sf"/>
</dbReference>
<dbReference type="SUPFAM" id="SSF53822">
    <property type="entry name" value="Periplasmic binding protein-like I"/>
    <property type="match status" value="1"/>
</dbReference>
<dbReference type="GO" id="GO:0003700">
    <property type="term" value="F:DNA-binding transcription factor activity"/>
    <property type="evidence" value="ECO:0007669"/>
    <property type="project" value="TreeGrafter"/>
</dbReference>
<dbReference type="PANTHER" id="PTHR30146:SF109">
    <property type="entry name" value="HTH-TYPE TRANSCRIPTIONAL REGULATOR GALS"/>
    <property type="match status" value="1"/>
</dbReference>
<keyword evidence="1" id="KW-0805">Transcription regulation</keyword>
<dbReference type="OrthoDB" id="3430936at2"/>
<keyword evidence="2" id="KW-0238">DNA-binding</keyword>
<dbReference type="PANTHER" id="PTHR30146">
    <property type="entry name" value="LACI-RELATED TRANSCRIPTIONAL REPRESSOR"/>
    <property type="match status" value="1"/>
</dbReference>
<proteinExistence type="predicted"/>
<dbReference type="Pfam" id="PF00356">
    <property type="entry name" value="LacI"/>
    <property type="match status" value="1"/>
</dbReference>
<dbReference type="GO" id="GO:0000976">
    <property type="term" value="F:transcription cis-regulatory region binding"/>
    <property type="evidence" value="ECO:0007669"/>
    <property type="project" value="TreeGrafter"/>
</dbReference>
<gene>
    <name evidence="6" type="ORF">BHD05_03090</name>
</gene>
<reference evidence="6 7" key="1">
    <citation type="submission" date="2016-09" db="EMBL/GenBank/DDBJ databases">
        <title>Complete genome sequence of microbes from the polar regions.</title>
        <authorList>
            <person name="Liao L."/>
            <person name="Chen B."/>
        </authorList>
    </citation>
    <scope>NUCLEOTIDE SEQUENCE [LARGE SCALE GENOMIC DNA]</scope>
    <source>
        <strain evidence="6 7">ZS314</strain>
    </source>
</reference>
<dbReference type="AlphaFoldDB" id="A0A7L5AHB7"/>